<evidence type="ECO:0000313" key="2">
    <source>
        <dbReference type="EMBL" id="PNF17154.1"/>
    </source>
</evidence>
<accession>A0A2J7PLD9</accession>
<protein>
    <submittedName>
        <fullName evidence="2">Uncharacterized protein</fullName>
    </submittedName>
</protein>
<dbReference type="Proteomes" id="UP000235965">
    <property type="component" value="Unassembled WGS sequence"/>
</dbReference>
<reference evidence="2 3" key="1">
    <citation type="submission" date="2017-12" db="EMBL/GenBank/DDBJ databases">
        <title>Hemimetabolous genomes reveal molecular basis of termite eusociality.</title>
        <authorList>
            <person name="Harrison M.C."/>
            <person name="Jongepier E."/>
            <person name="Robertson H.M."/>
            <person name="Arning N."/>
            <person name="Bitard-Feildel T."/>
            <person name="Chao H."/>
            <person name="Childers C.P."/>
            <person name="Dinh H."/>
            <person name="Doddapaneni H."/>
            <person name="Dugan S."/>
            <person name="Gowin J."/>
            <person name="Greiner C."/>
            <person name="Han Y."/>
            <person name="Hu H."/>
            <person name="Hughes D.S.T."/>
            <person name="Huylmans A.-K."/>
            <person name="Kemena C."/>
            <person name="Kremer L.P.M."/>
            <person name="Lee S.L."/>
            <person name="Lopez-Ezquerra A."/>
            <person name="Mallet L."/>
            <person name="Monroy-Kuhn J.M."/>
            <person name="Moser A."/>
            <person name="Murali S.C."/>
            <person name="Muzny D.M."/>
            <person name="Otani S."/>
            <person name="Piulachs M.-D."/>
            <person name="Poelchau M."/>
            <person name="Qu J."/>
            <person name="Schaub F."/>
            <person name="Wada-Katsumata A."/>
            <person name="Worley K.C."/>
            <person name="Xie Q."/>
            <person name="Ylla G."/>
            <person name="Poulsen M."/>
            <person name="Gibbs R.A."/>
            <person name="Schal C."/>
            <person name="Richards S."/>
            <person name="Belles X."/>
            <person name="Korb J."/>
            <person name="Bornberg-Bauer E."/>
        </authorList>
    </citation>
    <scope>NUCLEOTIDE SEQUENCE [LARGE SCALE GENOMIC DNA]</scope>
    <source>
        <tissue evidence="2">Whole body</tissue>
    </source>
</reference>
<feature type="region of interest" description="Disordered" evidence="1">
    <location>
        <begin position="435"/>
        <end position="458"/>
    </location>
</feature>
<dbReference type="OrthoDB" id="6512841at2759"/>
<feature type="non-terminal residue" evidence="2">
    <location>
        <position position="1"/>
    </location>
</feature>
<comment type="caution">
    <text evidence="2">The sequence shown here is derived from an EMBL/GenBank/DDBJ whole genome shotgun (WGS) entry which is preliminary data.</text>
</comment>
<dbReference type="EMBL" id="NEVH01024426">
    <property type="protein sequence ID" value="PNF17154.1"/>
    <property type="molecule type" value="Genomic_DNA"/>
</dbReference>
<feature type="compositionally biased region" description="Low complexity" evidence="1">
    <location>
        <begin position="449"/>
        <end position="458"/>
    </location>
</feature>
<dbReference type="AlphaFoldDB" id="A0A2J7PLD9"/>
<sequence>KEHLYENAKYEEPLYENCSASVSEDKEHIYEHVSYQSPVNIFLGLLQSETETISPDPNIYEVPPGAIFNTNLVSIDESDARKLKPPEGFQDYENICWNPQTEFDEEIFTLPVEVIYSTVVKPKRKKCRPHVSVILREEGNASFHSVKGTNDEMSGVTDVDMNNKNGFSGAGNAGSHIQNTNCNASSEQDSNHTQISCNDASSKSSAINHKANGTGVSFEDMSSDNITSCEDKKNNTTIDNCITSHEDNSVDTKVNNCVGPSQYAPIKANDNLLNSFEVDKAGVPECLDKMDHMIDNSVASCGNDTDNTKLDNCITSCGNDTDNTKLDNCIASCGCNFIDIKVDKHTISYGETEKLTEGHNCINSCKPESVHTRVDIFVTSYENSSKGIDIQDPTMLYAENSNDTSIEASVNNAIDKRLSACEDFKKFVENDTAAITRGDGSDNDESAEIRSSSSNEISSSINEMFPKSTVIIKENTGNESETKIRDIPDKNYENVKDGELEEASVIEISEDGTWETRILPSTELGQANQEDEGHNTEEPEFLCAVDRSVETVKMAYGSQYYVNCPVASVKPMRHENAPGEGDDDTTRNIGAQIMKKYEEQKQKLRENLPDVSLLDVDSSLEDIQRERRRIIENQAVRAKRIDSWIKSGKHPGEVPVDLLELENVSLIEESNLDSPLSTITDFIVSVSDSGETTTKFSVPSADMETCMSTSSTKLPAEGMFGKSL</sequence>
<organism evidence="2 3">
    <name type="scientific">Cryptotermes secundus</name>
    <dbReference type="NCBI Taxonomy" id="105785"/>
    <lineage>
        <taxon>Eukaryota</taxon>
        <taxon>Metazoa</taxon>
        <taxon>Ecdysozoa</taxon>
        <taxon>Arthropoda</taxon>
        <taxon>Hexapoda</taxon>
        <taxon>Insecta</taxon>
        <taxon>Pterygota</taxon>
        <taxon>Neoptera</taxon>
        <taxon>Polyneoptera</taxon>
        <taxon>Dictyoptera</taxon>
        <taxon>Blattodea</taxon>
        <taxon>Blattoidea</taxon>
        <taxon>Termitoidae</taxon>
        <taxon>Kalotermitidae</taxon>
        <taxon>Cryptotermitinae</taxon>
        <taxon>Cryptotermes</taxon>
    </lineage>
</organism>
<evidence type="ECO:0000256" key="1">
    <source>
        <dbReference type="SAM" id="MobiDB-lite"/>
    </source>
</evidence>
<evidence type="ECO:0000313" key="3">
    <source>
        <dbReference type="Proteomes" id="UP000235965"/>
    </source>
</evidence>
<name>A0A2J7PLD9_9NEOP</name>
<feature type="region of interest" description="Disordered" evidence="1">
    <location>
        <begin position="178"/>
        <end position="204"/>
    </location>
</feature>
<keyword evidence="3" id="KW-1185">Reference proteome</keyword>
<gene>
    <name evidence="2" type="ORF">B7P43_G09086</name>
</gene>
<proteinExistence type="predicted"/>